<sequence>MTYNSLPTEAVTEVFLQPGDFYFGKGHTRVKTILGSCVAITLWHPRAKIGGMCHYMLPKRSEHSFCAQLDGRYADEALQLFMLELKKTASHPADYEVKMFGGGNQFPTHSQTRELSIPDNNIRAGKNLLRLHGFTTKAVHLGSTGHRSIVFELWNGNVWLKHTVFEHPVSL</sequence>
<protein>
    <recommendedName>
        <fullName evidence="3">Probable chemoreceptor glutamine deamidase CheD</fullName>
        <ecNumber evidence="3">3.5.1.44</ecNumber>
    </recommendedName>
</protein>
<dbReference type="SUPFAM" id="SSF64438">
    <property type="entry name" value="CNF1/YfiH-like putative cysteine hydrolases"/>
    <property type="match status" value="1"/>
</dbReference>
<name>A0A0F3IKX2_9GAMM</name>
<dbReference type="CDD" id="cd16352">
    <property type="entry name" value="CheD"/>
    <property type="match status" value="1"/>
</dbReference>
<evidence type="ECO:0000256" key="1">
    <source>
        <dbReference type="ARBA" id="ARBA00022500"/>
    </source>
</evidence>
<comment type="similarity">
    <text evidence="3">Belongs to the CheD family.</text>
</comment>
<proteinExistence type="inferred from homology"/>
<dbReference type="EC" id="3.5.1.44" evidence="3"/>
<dbReference type="InterPro" id="IPR038592">
    <property type="entry name" value="CheD-like_sf"/>
</dbReference>
<evidence type="ECO:0000313" key="5">
    <source>
        <dbReference type="Proteomes" id="UP000033684"/>
    </source>
</evidence>
<dbReference type="InterPro" id="IPR005659">
    <property type="entry name" value="Chemorcpt_Glu_NH3ase_CheD"/>
</dbReference>
<reference evidence="5" key="1">
    <citation type="submission" date="2015-03" db="EMBL/GenBank/DDBJ databases">
        <title>Draft genome sequence of a novel methanotroph (Sn10-6) isolated from flooded ricefield rhizosphere in India.</title>
        <authorList>
            <person name="Pandit P.S."/>
            <person name="Pore S.D."/>
            <person name="Arora P."/>
            <person name="Kapse N.G."/>
            <person name="Dhakephalkar P.K."/>
            <person name="Rahalkar M.C."/>
        </authorList>
    </citation>
    <scope>NUCLEOTIDE SEQUENCE [LARGE SCALE GENOMIC DNA]</scope>
    <source>
        <strain evidence="5">Sn10-6</strain>
    </source>
</reference>
<comment type="catalytic activity">
    <reaction evidence="3">
        <text>L-glutaminyl-[protein] + H2O = L-glutamyl-[protein] + NH4(+)</text>
        <dbReference type="Rhea" id="RHEA:16441"/>
        <dbReference type="Rhea" id="RHEA-COMP:10207"/>
        <dbReference type="Rhea" id="RHEA-COMP:10208"/>
        <dbReference type="ChEBI" id="CHEBI:15377"/>
        <dbReference type="ChEBI" id="CHEBI:28938"/>
        <dbReference type="ChEBI" id="CHEBI:29973"/>
        <dbReference type="ChEBI" id="CHEBI:30011"/>
        <dbReference type="EC" id="3.5.1.44"/>
    </reaction>
</comment>
<evidence type="ECO:0000256" key="3">
    <source>
        <dbReference type="HAMAP-Rule" id="MF_01440"/>
    </source>
</evidence>
<dbReference type="InterPro" id="IPR011324">
    <property type="entry name" value="Cytotoxic_necrot_fac-like_cat"/>
</dbReference>
<gene>
    <name evidence="3" type="primary">cheD</name>
    <name evidence="4" type="ORF">VZ94_05340</name>
</gene>
<keyword evidence="5" id="KW-1185">Reference proteome</keyword>
<dbReference type="Proteomes" id="UP000033684">
    <property type="component" value="Unassembled WGS sequence"/>
</dbReference>
<dbReference type="HAMAP" id="MF_01440">
    <property type="entry name" value="CheD"/>
    <property type="match status" value="1"/>
</dbReference>
<comment type="function">
    <text evidence="3">Probably deamidates glutamine residues to glutamate on methyl-accepting chemotaxis receptors (MCPs), playing an important role in chemotaxis.</text>
</comment>
<reference evidence="4 5" key="2">
    <citation type="journal article" date="2016" name="Microb. Ecol.">
        <title>Genome Characteristics of a Novel Type I Methanotroph (Sn10-6) Isolated from a Flooded Indian Rice Field.</title>
        <authorList>
            <person name="Rahalkar M.C."/>
            <person name="Pandit P.S."/>
            <person name="Dhakephalkar P.K."/>
            <person name="Pore S."/>
            <person name="Arora P."/>
            <person name="Kapse N."/>
        </authorList>
    </citation>
    <scope>NUCLEOTIDE SEQUENCE [LARGE SCALE GENOMIC DNA]</scope>
    <source>
        <strain evidence="4 5">Sn10-6</strain>
    </source>
</reference>
<dbReference type="AlphaFoldDB" id="A0A0F3IKX2"/>
<evidence type="ECO:0000256" key="2">
    <source>
        <dbReference type="ARBA" id="ARBA00022801"/>
    </source>
</evidence>
<evidence type="ECO:0000313" key="4">
    <source>
        <dbReference type="EMBL" id="KJV07327.1"/>
    </source>
</evidence>
<dbReference type="GO" id="GO:0050568">
    <property type="term" value="F:protein-glutamine glutaminase activity"/>
    <property type="evidence" value="ECO:0007669"/>
    <property type="project" value="UniProtKB-UniRule"/>
</dbReference>
<dbReference type="GO" id="GO:0006935">
    <property type="term" value="P:chemotaxis"/>
    <property type="evidence" value="ECO:0007669"/>
    <property type="project" value="UniProtKB-UniRule"/>
</dbReference>
<dbReference type="PATRIC" id="fig|1632867.3.peg.4405"/>
<accession>A0A0F3IKX2</accession>
<keyword evidence="2 3" id="KW-0378">Hydrolase</keyword>
<dbReference type="PANTHER" id="PTHR35147">
    <property type="entry name" value="CHEMORECEPTOR GLUTAMINE DEAMIDASE CHED-RELATED"/>
    <property type="match status" value="1"/>
</dbReference>
<dbReference type="PANTHER" id="PTHR35147:SF3">
    <property type="entry name" value="CHEMORECEPTOR GLUTAMINE DEAMIDASE CHED 1-RELATED"/>
    <property type="match status" value="1"/>
</dbReference>
<keyword evidence="1 3" id="KW-0145">Chemotaxis</keyword>
<comment type="caution">
    <text evidence="4">The sequence shown here is derived from an EMBL/GenBank/DDBJ whole genome shotgun (WGS) entry which is preliminary data.</text>
</comment>
<dbReference type="RefSeq" id="WP_045778452.1">
    <property type="nucleotide sequence ID" value="NZ_LAJX01000046.1"/>
</dbReference>
<dbReference type="Gene3D" id="3.30.1330.200">
    <property type="match status" value="1"/>
</dbReference>
<organism evidence="4 5">
    <name type="scientific">Methylocucumis oryzae</name>
    <dbReference type="NCBI Taxonomy" id="1632867"/>
    <lineage>
        <taxon>Bacteria</taxon>
        <taxon>Pseudomonadati</taxon>
        <taxon>Pseudomonadota</taxon>
        <taxon>Gammaproteobacteria</taxon>
        <taxon>Methylococcales</taxon>
        <taxon>Methylococcaceae</taxon>
        <taxon>Methylocucumis</taxon>
    </lineage>
</organism>
<dbReference type="OrthoDB" id="9807202at2"/>
<dbReference type="EMBL" id="LAJX01000046">
    <property type="protein sequence ID" value="KJV07327.1"/>
    <property type="molecule type" value="Genomic_DNA"/>
</dbReference>
<dbReference type="Pfam" id="PF03975">
    <property type="entry name" value="CheD"/>
    <property type="match status" value="1"/>
</dbReference>